<dbReference type="InterPro" id="IPR017850">
    <property type="entry name" value="Alkaline_phosphatase_core_sf"/>
</dbReference>
<dbReference type="Pfam" id="PF00884">
    <property type="entry name" value="Sulfatase"/>
    <property type="match status" value="1"/>
</dbReference>
<feature type="domain" description="Sulfatase N-terminal" evidence="7">
    <location>
        <begin position="31"/>
        <end position="99"/>
    </location>
</feature>
<evidence type="ECO:0000256" key="4">
    <source>
        <dbReference type="ARBA" id="ARBA00022729"/>
    </source>
</evidence>
<evidence type="ECO:0000256" key="6">
    <source>
        <dbReference type="ARBA" id="ARBA00022837"/>
    </source>
</evidence>
<keyword evidence="5" id="KW-0378">Hydrolase</keyword>
<proteinExistence type="inferred from homology"/>
<gene>
    <name evidence="8" type="ORF">METZ01_LOCUS187680</name>
</gene>
<dbReference type="InterPro" id="IPR000917">
    <property type="entry name" value="Sulfatase_N"/>
</dbReference>
<evidence type="ECO:0000313" key="8">
    <source>
        <dbReference type="EMBL" id="SVB34826.1"/>
    </source>
</evidence>
<evidence type="ECO:0000256" key="2">
    <source>
        <dbReference type="ARBA" id="ARBA00008779"/>
    </source>
</evidence>
<evidence type="ECO:0000259" key="7">
    <source>
        <dbReference type="Pfam" id="PF00884"/>
    </source>
</evidence>
<dbReference type="PANTHER" id="PTHR42693:SF42">
    <property type="entry name" value="ARYLSULFATASE G"/>
    <property type="match status" value="1"/>
</dbReference>
<protein>
    <recommendedName>
        <fullName evidence="7">Sulfatase N-terminal domain-containing protein</fullName>
    </recommendedName>
</protein>
<keyword evidence="4" id="KW-0732">Signal</keyword>
<dbReference type="SUPFAM" id="SSF53649">
    <property type="entry name" value="Alkaline phosphatase-like"/>
    <property type="match status" value="1"/>
</dbReference>
<comment type="cofactor">
    <cofactor evidence="1">
        <name>Ca(2+)</name>
        <dbReference type="ChEBI" id="CHEBI:29108"/>
    </cofactor>
</comment>
<keyword evidence="6" id="KW-0106">Calcium</keyword>
<evidence type="ECO:0000256" key="1">
    <source>
        <dbReference type="ARBA" id="ARBA00001913"/>
    </source>
</evidence>
<dbReference type="Gene3D" id="3.40.720.10">
    <property type="entry name" value="Alkaline Phosphatase, subunit A"/>
    <property type="match status" value="1"/>
</dbReference>
<dbReference type="AlphaFoldDB" id="A0A382D8K3"/>
<dbReference type="PANTHER" id="PTHR42693">
    <property type="entry name" value="ARYLSULFATASE FAMILY MEMBER"/>
    <property type="match status" value="1"/>
</dbReference>
<dbReference type="EMBL" id="UINC01038186">
    <property type="protein sequence ID" value="SVB34826.1"/>
    <property type="molecule type" value="Genomic_DNA"/>
</dbReference>
<evidence type="ECO:0000256" key="5">
    <source>
        <dbReference type="ARBA" id="ARBA00022801"/>
    </source>
</evidence>
<organism evidence="8">
    <name type="scientific">marine metagenome</name>
    <dbReference type="NCBI Taxonomy" id="408172"/>
    <lineage>
        <taxon>unclassified sequences</taxon>
        <taxon>metagenomes</taxon>
        <taxon>ecological metagenomes</taxon>
    </lineage>
</organism>
<dbReference type="GO" id="GO:0046872">
    <property type="term" value="F:metal ion binding"/>
    <property type="evidence" value="ECO:0007669"/>
    <property type="project" value="UniProtKB-KW"/>
</dbReference>
<reference evidence="8" key="1">
    <citation type="submission" date="2018-05" db="EMBL/GenBank/DDBJ databases">
        <authorList>
            <person name="Lanie J.A."/>
            <person name="Ng W.-L."/>
            <person name="Kazmierczak K.M."/>
            <person name="Andrzejewski T.M."/>
            <person name="Davidsen T.M."/>
            <person name="Wayne K.J."/>
            <person name="Tettelin H."/>
            <person name="Glass J.I."/>
            <person name="Rusch D."/>
            <person name="Podicherti R."/>
            <person name="Tsui H.-C.T."/>
            <person name="Winkler M.E."/>
        </authorList>
    </citation>
    <scope>NUCLEOTIDE SEQUENCE</scope>
</reference>
<sequence>MKLNTQSIVLLVCLSFGQAHVHAADEAKRRPNIVFILADDLGWRDLSNEGSTYYESPHIDRIAAAGMKFTRGYATCQVCSPSRASILTGKYPPNHGITTWIGDAAG</sequence>
<evidence type="ECO:0000256" key="3">
    <source>
        <dbReference type="ARBA" id="ARBA00022723"/>
    </source>
</evidence>
<keyword evidence="3" id="KW-0479">Metal-binding</keyword>
<dbReference type="InterPro" id="IPR050738">
    <property type="entry name" value="Sulfatase"/>
</dbReference>
<comment type="similarity">
    <text evidence="2">Belongs to the sulfatase family.</text>
</comment>
<name>A0A382D8K3_9ZZZZ</name>
<dbReference type="GO" id="GO:0004065">
    <property type="term" value="F:arylsulfatase activity"/>
    <property type="evidence" value="ECO:0007669"/>
    <property type="project" value="TreeGrafter"/>
</dbReference>
<accession>A0A382D8K3</accession>
<feature type="non-terminal residue" evidence="8">
    <location>
        <position position="106"/>
    </location>
</feature>